<accession>A0AAV7R0M0</accession>
<gene>
    <name evidence="1" type="ORF">NDU88_012069</name>
</gene>
<comment type="caution">
    <text evidence="1">The sequence shown here is derived from an EMBL/GenBank/DDBJ whole genome shotgun (WGS) entry which is preliminary data.</text>
</comment>
<name>A0AAV7R0M0_PLEWA</name>
<dbReference type="Proteomes" id="UP001066276">
    <property type="component" value="Chromosome 6"/>
</dbReference>
<keyword evidence="2" id="KW-1185">Reference proteome</keyword>
<proteinExistence type="predicted"/>
<dbReference type="EMBL" id="JANPWB010000010">
    <property type="protein sequence ID" value="KAJ1145785.1"/>
    <property type="molecule type" value="Genomic_DNA"/>
</dbReference>
<organism evidence="1 2">
    <name type="scientific">Pleurodeles waltl</name>
    <name type="common">Iberian ribbed newt</name>
    <dbReference type="NCBI Taxonomy" id="8319"/>
    <lineage>
        <taxon>Eukaryota</taxon>
        <taxon>Metazoa</taxon>
        <taxon>Chordata</taxon>
        <taxon>Craniata</taxon>
        <taxon>Vertebrata</taxon>
        <taxon>Euteleostomi</taxon>
        <taxon>Amphibia</taxon>
        <taxon>Batrachia</taxon>
        <taxon>Caudata</taxon>
        <taxon>Salamandroidea</taxon>
        <taxon>Salamandridae</taxon>
        <taxon>Pleurodelinae</taxon>
        <taxon>Pleurodeles</taxon>
    </lineage>
</organism>
<dbReference type="AlphaFoldDB" id="A0AAV7R0M0"/>
<evidence type="ECO:0000313" key="2">
    <source>
        <dbReference type="Proteomes" id="UP001066276"/>
    </source>
</evidence>
<protein>
    <submittedName>
        <fullName evidence="1">Uncharacterized protein</fullName>
    </submittedName>
</protein>
<sequence>MRCFLEQTRIGDCGGMEEPGTGVCGQRDLLERLFVPEGAEDLGTDLHGQRVGGFKGWARIIGQKRFNDSKDKAADDGTSGLGCLRQVYR</sequence>
<reference evidence="1" key="1">
    <citation type="journal article" date="2022" name="bioRxiv">
        <title>Sequencing and chromosome-scale assembly of the giantPleurodeles waltlgenome.</title>
        <authorList>
            <person name="Brown T."/>
            <person name="Elewa A."/>
            <person name="Iarovenko S."/>
            <person name="Subramanian E."/>
            <person name="Araus A.J."/>
            <person name="Petzold A."/>
            <person name="Susuki M."/>
            <person name="Suzuki K.-i.T."/>
            <person name="Hayashi T."/>
            <person name="Toyoda A."/>
            <person name="Oliveira C."/>
            <person name="Osipova E."/>
            <person name="Leigh N.D."/>
            <person name="Simon A."/>
            <person name="Yun M.H."/>
        </authorList>
    </citation>
    <scope>NUCLEOTIDE SEQUENCE</scope>
    <source>
        <strain evidence="1">20211129_DDA</strain>
        <tissue evidence="1">Liver</tissue>
    </source>
</reference>
<evidence type="ECO:0000313" key="1">
    <source>
        <dbReference type="EMBL" id="KAJ1145785.1"/>
    </source>
</evidence>